<dbReference type="Proteomes" id="UP001156641">
    <property type="component" value="Unassembled WGS sequence"/>
</dbReference>
<evidence type="ECO:0000313" key="4">
    <source>
        <dbReference type="Proteomes" id="UP001156641"/>
    </source>
</evidence>
<dbReference type="PANTHER" id="PTHR33627">
    <property type="entry name" value="TRANSPOSASE"/>
    <property type="match status" value="1"/>
</dbReference>
<keyword evidence="4" id="KW-1185">Reference proteome</keyword>
<feature type="compositionally biased region" description="Polar residues" evidence="1">
    <location>
        <begin position="66"/>
        <end position="78"/>
    </location>
</feature>
<evidence type="ECO:0000313" key="3">
    <source>
        <dbReference type="EMBL" id="GLR66747.1"/>
    </source>
</evidence>
<protein>
    <recommendedName>
        <fullName evidence="2">Transposase IS701-like DDE domain-containing protein</fullName>
    </recommendedName>
</protein>
<evidence type="ECO:0000259" key="2">
    <source>
        <dbReference type="Pfam" id="PF13546"/>
    </source>
</evidence>
<feature type="domain" description="Transposase IS701-like DDE" evidence="2">
    <location>
        <begin position="15"/>
        <end position="80"/>
    </location>
</feature>
<dbReference type="InterPro" id="IPR039365">
    <property type="entry name" value="IS701-like"/>
</dbReference>
<feature type="region of interest" description="Disordered" evidence="1">
    <location>
        <begin position="66"/>
        <end position="87"/>
    </location>
</feature>
<organism evidence="3 4">
    <name type="scientific">Acidocella aquatica</name>
    <dbReference type="NCBI Taxonomy" id="1922313"/>
    <lineage>
        <taxon>Bacteria</taxon>
        <taxon>Pseudomonadati</taxon>
        <taxon>Pseudomonadota</taxon>
        <taxon>Alphaproteobacteria</taxon>
        <taxon>Acetobacterales</taxon>
        <taxon>Acidocellaceae</taxon>
        <taxon>Acidocella</taxon>
    </lineage>
</organism>
<sequence>MRAEAAGDAGPWRQQALLGRGRWDADALRDVVRDYVVDHLAADDAVLVIDETGFLKQGRKSCGVSRQYTGSAGKTANSDVRCPSLSA</sequence>
<dbReference type="PANTHER" id="PTHR33627:SF1">
    <property type="entry name" value="TRANSPOSASE"/>
    <property type="match status" value="1"/>
</dbReference>
<dbReference type="EMBL" id="BSOS01000038">
    <property type="protein sequence ID" value="GLR66747.1"/>
    <property type="molecule type" value="Genomic_DNA"/>
</dbReference>
<gene>
    <name evidence="3" type="ORF">GCM10010909_14270</name>
</gene>
<comment type="caution">
    <text evidence="3">The sequence shown here is derived from an EMBL/GenBank/DDBJ whole genome shotgun (WGS) entry which is preliminary data.</text>
</comment>
<dbReference type="InterPro" id="IPR038721">
    <property type="entry name" value="IS701-like_DDE_dom"/>
</dbReference>
<proteinExistence type="predicted"/>
<accession>A0ABQ6A626</accession>
<evidence type="ECO:0000256" key="1">
    <source>
        <dbReference type="SAM" id="MobiDB-lite"/>
    </source>
</evidence>
<name>A0ABQ6A626_9PROT</name>
<reference evidence="4" key="1">
    <citation type="journal article" date="2019" name="Int. J. Syst. Evol. Microbiol.">
        <title>The Global Catalogue of Microorganisms (GCM) 10K type strain sequencing project: providing services to taxonomists for standard genome sequencing and annotation.</title>
        <authorList>
            <consortium name="The Broad Institute Genomics Platform"/>
            <consortium name="The Broad Institute Genome Sequencing Center for Infectious Disease"/>
            <person name="Wu L."/>
            <person name="Ma J."/>
        </authorList>
    </citation>
    <scope>NUCLEOTIDE SEQUENCE [LARGE SCALE GENOMIC DNA]</scope>
    <source>
        <strain evidence="4">NBRC 112502</strain>
    </source>
</reference>
<dbReference type="Pfam" id="PF13546">
    <property type="entry name" value="DDE_5"/>
    <property type="match status" value="1"/>
</dbReference>